<keyword evidence="3" id="KW-1185">Reference proteome</keyword>
<dbReference type="PANTHER" id="PTHR24148">
    <property type="entry name" value="ANKYRIN REPEAT DOMAIN-CONTAINING PROTEIN 39 HOMOLOG-RELATED"/>
    <property type="match status" value="1"/>
</dbReference>
<evidence type="ECO:0000313" key="2">
    <source>
        <dbReference type="EMBL" id="KAI0308261.1"/>
    </source>
</evidence>
<gene>
    <name evidence="2" type="ORF">B0F90DRAFT_146904</name>
</gene>
<dbReference type="EMBL" id="WTXG01000001">
    <property type="protein sequence ID" value="KAI0308261.1"/>
    <property type="molecule type" value="Genomic_DNA"/>
</dbReference>
<evidence type="ECO:0000313" key="3">
    <source>
        <dbReference type="Proteomes" id="UP001203297"/>
    </source>
</evidence>
<dbReference type="PANTHER" id="PTHR24148:SF64">
    <property type="entry name" value="HETEROKARYON INCOMPATIBILITY DOMAIN-CONTAINING PROTEIN"/>
    <property type="match status" value="1"/>
</dbReference>
<evidence type="ECO:0000259" key="1">
    <source>
        <dbReference type="Pfam" id="PF06985"/>
    </source>
</evidence>
<feature type="domain" description="Heterokaryon incompatibility" evidence="1">
    <location>
        <begin position="43"/>
        <end position="158"/>
    </location>
</feature>
<accession>A0AAD4MD95</accession>
<dbReference type="AlphaFoldDB" id="A0AAD4MD95"/>
<dbReference type="Proteomes" id="UP001203297">
    <property type="component" value="Unassembled WGS sequence"/>
</dbReference>
<comment type="caution">
    <text evidence="2">The sequence shown here is derived from an EMBL/GenBank/DDBJ whole genome shotgun (WGS) entry which is preliminary data.</text>
</comment>
<dbReference type="InterPro" id="IPR010730">
    <property type="entry name" value="HET"/>
</dbReference>
<protein>
    <recommendedName>
        <fullName evidence="1">Heterokaryon incompatibility domain-containing protein</fullName>
    </recommendedName>
</protein>
<dbReference type="Pfam" id="PF06985">
    <property type="entry name" value="HET"/>
    <property type="match status" value="1"/>
</dbReference>
<dbReference type="InterPro" id="IPR052895">
    <property type="entry name" value="HetReg/Transcr_Mod"/>
</dbReference>
<proteinExistence type="predicted"/>
<organism evidence="2 3">
    <name type="scientific">Multifurca ochricompacta</name>
    <dbReference type="NCBI Taxonomy" id="376703"/>
    <lineage>
        <taxon>Eukaryota</taxon>
        <taxon>Fungi</taxon>
        <taxon>Dikarya</taxon>
        <taxon>Basidiomycota</taxon>
        <taxon>Agaricomycotina</taxon>
        <taxon>Agaricomycetes</taxon>
        <taxon>Russulales</taxon>
        <taxon>Russulaceae</taxon>
        <taxon>Multifurca</taxon>
    </lineage>
</organism>
<sequence length="472" mass="53781">MEFRLLTEAPIDHAGSSFELEGRQWTVTEPLDILSDSAQIPEYTCVSYVWGPGRAPNPMADVMMSDHTMPALRAVLRNHPCKKIWQDIFCVPHDRKRKRATLESMGFIYGKAAQVIAVLSEDSLRAFDAMAHWNHKERPDRSALDIFENDSWIRSVWTYQEVVNGQRLYFVGENVDNILIDGVKFLNSFGHFLQTFRKRNIPDAFQFHVSYPFVDSFEDVLVEWLMGGLYERSALQVLSSMWKRVWHEEANYFYAMIGTITGRPSQRTSDPTIETLSDAFMTTCEDKGDYSFIFCCNERDSRSGYTWRPAREVLRPVLPWHSYGEGQFGERDINGVLILKGLAMLTPASHVGDGGREMAGGWLHLPNIRSYNDEDLKRHLLEHLHKIGFSGSGTPVTVVDGIFFPQQRIPPDTEVQFWVSTSLSWAMGAPGLAVVSNEDNKTYVPGVYIGIKLKPEHTSDLLIDDPTHHSRL</sequence>
<name>A0AAD4MD95_9AGAM</name>
<reference evidence="2" key="1">
    <citation type="journal article" date="2022" name="New Phytol.">
        <title>Evolutionary transition to the ectomycorrhizal habit in the genomes of a hyperdiverse lineage of mushroom-forming fungi.</title>
        <authorList>
            <person name="Looney B."/>
            <person name="Miyauchi S."/>
            <person name="Morin E."/>
            <person name="Drula E."/>
            <person name="Courty P.E."/>
            <person name="Kohler A."/>
            <person name="Kuo A."/>
            <person name="LaButti K."/>
            <person name="Pangilinan J."/>
            <person name="Lipzen A."/>
            <person name="Riley R."/>
            <person name="Andreopoulos W."/>
            <person name="He G."/>
            <person name="Johnson J."/>
            <person name="Nolan M."/>
            <person name="Tritt A."/>
            <person name="Barry K.W."/>
            <person name="Grigoriev I.V."/>
            <person name="Nagy L.G."/>
            <person name="Hibbett D."/>
            <person name="Henrissat B."/>
            <person name="Matheny P.B."/>
            <person name="Labbe J."/>
            <person name="Martin F.M."/>
        </authorList>
    </citation>
    <scope>NUCLEOTIDE SEQUENCE</scope>
    <source>
        <strain evidence="2">BPL690</strain>
    </source>
</reference>